<dbReference type="RefSeq" id="WP_013864649.1">
    <property type="nucleotide sequence ID" value="NC_015635.1"/>
</dbReference>
<dbReference type="EMBL" id="AP012204">
    <property type="protein sequence ID" value="BAK36803.1"/>
    <property type="molecule type" value="Genomic_DNA"/>
</dbReference>
<proteinExistence type="predicted"/>
<feature type="region of interest" description="Disordered" evidence="1">
    <location>
        <begin position="56"/>
        <end position="80"/>
    </location>
</feature>
<evidence type="ECO:0000313" key="3">
    <source>
        <dbReference type="Proteomes" id="UP000007947"/>
    </source>
</evidence>
<evidence type="ECO:0000313" key="2">
    <source>
        <dbReference type="EMBL" id="BAK36803.1"/>
    </source>
</evidence>
<dbReference type="Proteomes" id="UP000007947">
    <property type="component" value="Chromosome"/>
</dbReference>
<dbReference type="HOGENOM" id="CLU_2585757_0_0_11"/>
<feature type="region of interest" description="Disordered" evidence="1">
    <location>
        <begin position="1"/>
        <end position="29"/>
    </location>
</feature>
<name>F5XPX2_MICPN</name>
<sequence>MSAGEVDRSDDSATTSKPRKTPPARMRNYRIVAEPRTEPDLHKLAQLFIGMALARTDAERQERRDAAAPPRQEPPQDVGN</sequence>
<feature type="compositionally biased region" description="Basic and acidic residues" evidence="1">
    <location>
        <begin position="1"/>
        <end position="11"/>
    </location>
</feature>
<accession>F5XPX2</accession>
<dbReference type="KEGG" id="mph:MLP_37890"/>
<dbReference type="OrthoDB" id="5122806at2"/>
<reference evidence="2 3" key="1">
    <citation type="submission" date="2011-05" db="EMBL/GenBank/DDBJ databases">
        <title>Whole genome sequence of Microlunatus phosphovorus NM-1.</title>
        <authorList>
            <person name="Hosoyama A."/>
            <person name="Sasaki K."/>
            <person name="Harada T."/>
            <person name="Igarashi R."/>
            <person name="Kawakoshi A."/>
            <person name="Sasagawa M."/>
            <person name="Fukada J."/>
            <person name="Nakamura S."/>
            <person name="Katano Y."/>
            <person name="Hanada S."/>
            <person name="Kamagata Y."/>
            <person name="Nakamura N."/>
            <person name="Yamazaki S."/>
            <person name="Fujita N."/>
        </authorList>
    </citation>
    <scope>NUCLEOTIDE SEQUENCE [LARGE SCALE GENOMIC DNA]</scope>
    <source>
        <strain evidence="3">ATCC 700054 / DSM 10555 / JCM 9379 / NBRC 101784 / NCIMB 13414 / VKM Ac-1990 / NM-1</strain>
    </source>
</reference>
<organism evidence="2 3">
    <name type="scientific">Microlunatus phosphovorus (strain ATCC 700054 / DSM 10555 / JCM 9379 / NBRC 101784 / NCIMB 13414 / VKM Ac-1990 / NM-1)</name>
    <dbReference type="NCBI Taxonomy" id="1032480"/>
    <lineage>
        <taxon>Bacteria</taxon>
        <taxon>Bacillati</taxon>
        <taxon>Actinomycetota</taxon>
        <taxon>Actinomycetes</taxon>
        <taxon>Propionibacteriales</taxon>
        <taxon>Propionibacteriaceae</taxon>
        <taxon>Microlunatus</taxon>
    </lineage>
</organism>
<feature type="compositionally biased region" description="Low complexity" evidence="1">
    <location>
        <begin position="67"/>
        <end position="80"/>
    </location>
</feature>
<dbReference type="AlphaFoldDB" id="F5XPX2"/>
<dbReference type="eggNOG" id="ENOG502ZJU0">
    <property type="taxonomic scope" value="Bacteria"/>
</dbReference>
<dbReference type="STRING" id="1032480.MLP_37890"/>
<keyword evidence="3" id="KW-1185">Reference proteome</keyword>
<evidence type="ECO:0000256" key="1">
    <source>
        <dbReference type="SAM" id="MobiDB-lite"/>
    </source>
</evidence>
<gene>
    <name evidence="2" type="ordered locus">MLP_37890</name>
</gene>
<protein>
    <submittedName>
        <fullName evidence="2">Uncharacterized protein</fullName>
    </submittedName>
</protein>
<feature type="compositionally biased region" description="Basic and acidic residues" evidence="1">
    <location>
        <begin position="56"/>
        <end position="66"/>
    </location>
</feature>